<proteinExistence type="predicted"/>
<evidence type="ECO:0000259" key="1">
    <source>
        <dbReference type="PROSITE" id="PS51671"/>
    </source>
</evidence>
<dbReference type="RefSeq" id="WP_177504317.1">
    <property type="nucleotide sequence ID" value="NZ_JACSNR010000002.1"/>
</dbReference>
<keyword evidence="3" id="KW-1185">Reference proteome</keyword>
<dbReference type="SUPFAM" id="SSF55021">
    <property type="entry name" value="ACT-like"/>
    <property type="match status" value="1"/>
</dbReference>
<name>A0ABS2GMA2_9FIRM</name>
<evidence type="ECO:0000313" key="2">
    <source>
        <dbReference type="EMBL" id="MBM6922569.1"/>
    </source>
</evidence>
<dbReference type="NCBIfam" id="NF003361">
    <property type="entry name" value="PRK04435.1"/>
    <property type="match status" value="1"/>
</dbReference>
<dbReference type="InterPro" id="IPR045865">
    <property type="entry name" value="ACT-like_dom_sf"/>
</dbReference>
<reference evidence="2 3" key="1">
    <citation type="journal article" date="2021" name="Sci. Rep.">
        <title>The distribution of antibiotic resistance genes in chicken gut microbiota commensals.</title>
        <authorList>
            <person name="Juricova H."/>
            <person name="Matiasovicova J."/>
            <person name="Kubasova T."/>
            <person name="Cejkova D."/>
            <person name="Rychlik I."/>
        </authorList>
    </citation>
    <scope>NUCLEOTIDE SEQUENCE [LARGE SCALE GENOMIC DNA]</scope>
    <source>
        <strain evidence="2 3">An564</strain>
    </source>
</reference>
<protein>
    <submittedName>
        <fullName evidence="2">ACT domain-containing protein</fullName>
    </submittedName>
</protein>
<dbReference type="InterPro" id="IPR008310">
    <property type="entry name" value="UPF0735_ACT_dom-cont"/>
</dbReference>
<gene>
    <name evidence="2" type="ORF">H9X81_02510</name>
</gene>
<dbReference type="Proteomes" id="UP000724149">
    <property type="component" value="Unassembled WGS sequence"/>
</dbReference>
<dbReference type="PIRSF" id="PIRSF025624">
    <property type="entry name" value="ACT_PheB"/>
    <property type="match status" value="1"/>
</dbReference>
<organism evidence="2 3">
    <name type="scientific">Hydrogenoanaerobacterium saccharovorans</name>
    <dbReference type="NCBI Taxonomy" id="474960"/>
    <lineage>
        <taxon>Bacteria</taxon>
        <taxon>Bacillati</taxon>
        <taxon>Bacillota</taxon>
        <taxon>Clostridia</taxon>
        <taxon>Eubacteriales</taxon>
        <taxon>Oscillospiraceae</taxon>
        <taxon>Hydrogenoanaerobacterium</taxon>
    </lineage>
</organism>
<accession>A0ABS2GMA2</accession>
<comment type="caution">
    <text evidence="2">The sequence shown here is derived from an EMBL/GenBank/DDBJ whole genome shotgun (WGS) entry which is preliminary data.</text>
</comment>
<dbReference type="EMBL" id="JACSNR010000002">
    <property type="protein sequence ID" value="MBM6922569.1"/>
    <property type="molecule type" value="Genomic_DNA"/>
</dbReference>
<dbReference type="PROSITE" id="PS51671">
    <property type="entry name" value="ACT"/>
    <property type="match status" value="1"/>
</dbReference>
<dbReference type="Gene3D" id="3.30.70.260">
    <property type="match status" value="1"/>
</dbReference>
<feature type="domain" description="ACT" evidence="1">
    <location>
        <begin position="71"/>
        <end position="145"/>
    </location>
</feature>
<dbReference type="InterPro" id="IPR002912">
    <property type="entry name" value="ACT_dom"/>
</dbReference>
<evidence type="ECO:0000313" key="3">
    <source>
        <dbReference type="Proteomes" id="UP000724149"/>
    </source>
</evidence>
<sequence>MAEQNKFLLVDLSVLPEVFTKVVEAKRYMAQGKAKSYSDAAKMAGISRSAFYKYKDKVYPYESNSLTRVLTLTVTLVDEPGILSSLITGLYQIGANIITINQNIPVDGVAPVSVSLRIDRERGDEDVVSHVRQIAGVVSVRTVNA</sequence>